<keyword evidence="2 4" id="KW-0012">Acyltransferase</keyword>
<dbReference type="Gene3D" id="3.40.630.30">
    <property type="match status" value="2"/>
</dbReference>
<dbReference type="InterPro" id="IPR000182">
    <property type="entry name" value="GNAT_dom"/>
</dbReference>
<organism evidence="4 5">
    <name type="scientific">Pseudoroseomonas cervicalis ATCC 49957</name>
    <dbReference type="NCBI Taxonomy" id="525371"/>
    <lineage>
        <taxon>Bacteria</taxon>
        <taxon>Pseudomonadati</taxon>
        <taxon>Pseudomonadota</taxon>
        <taxon>Alphaproteobacteria</taxon>
        <taxon>Acetobacterales</taxon>
        <taxon>Roseomonadaceae</taxon>
        <taxon>Roseomonas</taxon>
    </lineage>
</organism>
<dbReference type="GO" id="GO:0016747">
    <property type="term" value="F:acyltransferase activity, transferring groups other than amino-acyl groups"/>
    <property type="evidence" value="ECO:0007669"/>
    <property type="project" value="InterPro"/>
</dbReference>
<dbReference type="EMBL" id="ADVL01000158">
    <property type="protein sequence ID" value="EFH12850.1"/>
    <property type="molecule type" value="Genomic_DNA"/>
</dbReference>
<name>D5RIM1_9PROT</name>
<dbReference type="HOGENOM" id="CLU_838431_0_0_5"/>
<comment type="caution">
    <text evidence="4">The sequence shown here is derived from an EMBL/GenBank/DDBJ whole genome shotgun (WGS) entry which is preliminary data.</text>
</comment>
<evidence type="ECO:0000256" key="2">
    <source>
        <dbReference type="ARBA" id="ARBA00023315"/>
    </source>
</evidence>
<feature type="domain" description="N-acetyltransferase" evidence="3">
    <location>
        <begin position="11"/>
        <end position="169"/>
    </location>
</feature>
<evidence type="ECO:0000313" key="5">
    <source>
        <dbReference type="Proteomes" id="UP000005324"/>
    </source>
</evidence>
<protein>
    <submittedName>
        <fullName evidence="4">Toxin-antitoxin system, toxin component, GNAT domain protein</fullName>
        <ecNumber evidence="4">2.3.1.-</ecNumber>
    </submittedName>
</protein>
<dbReference type="CDD" id="cd04301">
    <property type="entry name" value="NAT_SF"/>
    <property type="match status" value="2"/>
</dbReference>
<dbReference type="PANTHER" id="PTHR43877">
    <property type="entry name" value="AMINOALKYLPHOSPHONATE N-ACETYLTRANSFERASE-RELATED-RELATED"/>
    <property type="match status" value="1"/>
</dbReference>
<dbReference type="PANTHER" id="PTHR43877:SF2">
    <property type="entry name" value="AMINOALKYLPHOSPHONATE N-ACETYLTRANSFERASE-RELATED"/>
    <property type="match status" value="1"/>
</dbReference>
<dbReference type="SUPFAM" id="SSF55729">
    <property type="entry name" value="Acyl-CoA N-acyltransferases (Nat)"/>
    <property type="match status" value="2"/>
</dbReference>
<keyword evidence="1 4" id="KW-0808">Transferase</keyword>
<keyword evidence="5" id="KW-1185">Reference proteome</keyword>
<evidence type="ECO:0000256" key="1">
    <source>
        <dbReference type="ARBA" id="ARBA00022679"/>
    </source>
</evidence>
<dbReference type="Pfam" id="PF00583">
    <property type="entry name" value="Acetyltransf_1"/>
    <property type="match status" value="2"/>
</dbReference>
<dbReference type="AlphaFoldDB" id="D5RIM1"/>
<reference evidence="4 5" key="1">
    <citation type="submission" date="2010-04" db="EMBL/GenBank/DDBJ databases">
        <authorList>
            <person name="Qin X."/>
            <person name="Bachman B."/>
            <person name="Battles P."/>
            <person name="Bell A."/>
            <person name="Bess C."/>
            <person name="Bickham C."/>
            <person name="Chaboub L."/>
            <person name="Chen D."/>
            <person name="Coyle M."/>
            <person name="Deiros D.R."/>
            <person name="Dinh H."/>
            <person name="Forbes L."/>
            <person name="Fowler G."/>
            <person name="Francisco L."/>
            <person name="Fu Q."/>
            <person name="Gubbala S."/>
            <person name="Hale W."/>
            <person name="Han Y."/>
            <person name="Hemphill L."/>
            <person name="Highlander S.K."/>
            <person name="Hirani K."/>
            <person name="Hogues M."/>
            <person name="Jackson L."/>
            <person name="Jakkamsetti A."/>
            <person name="Javaid M."/>
            <person name="Jiang H."/>
            <person name="Korchina V."/>
            <person name="Kovar C."/>
            <person name="Lara F."/>
            <person name="Lee S."/>
            <person name="Mata R."/>
            <person name="Mathew T."/>
            <person name="Moen C."/>
            <person name="Morales K."/>
            <person name="Munidasa M."/>
            <person name="Nazareth L."/>
            <person name="Ngo R."/>
            <person name="Nguyen L."/>
            <person name="Okwuonu G."/>
            <person name="Ongeri F."/>
            <person name="Patil S."/>
            <person name="Petrosino J."/>
            <person name="Pham C."/>
            <person name="Pham P."/>
            <person name="Pu L.-L."/>
            <person name="Puazo M."/>
            <person name="Raj R."/>
            <person name="Reid J."/>
            <person name="Rouhana J."/>
            <person name="Saada N."/>
            <person name="Shang Y."/>
            <person name="Simmons D."/>
            <person name="Thornton R."/>
            <person name="Warren J."/>
            <person name="Weissenberger G."/>
            <person name="Zhang J."/>
            <person name="Zhang L."/>
            <person name="Zhou C."/>
            <person name="Zhu D."/>
            <person name="Muzny D."/>
            <person name="Worley K."/>
            <person name="Gibbs R."/>
        </authorList>
    </citation>
    <scope>NUCLEOTIDE SEQUENCE [LARGE SCALE GENOMIC DNA]</scope>
    <source>
        <strain evidence="4 5">ATCC 49957</strain>
    </source>
</reference>
<evidence type="ECO:0000259" key="3">
    <source>
        <dbReference type="PROSITE" id="PS51186"/>
    </source>
</evidence>
<dbReference type="PROSITE" id="PS51186">
    <property type="entry name" value="GNAT"/>
    <property type="match status" value="2"/>
</dbReference>
<dbReference type="Proteomes" id="UP000005324">
    <property type="component" value="Unassembled WGS sequence"/>
</dbReference>
<feature type="domain" description="N-acetyltransferase" evidence="3">
    <location>
        <begin position="191"/>
        <end position="337"/>
    </location>
</feature>
<sequence length="340" mass="36539">MSAASLSPPPFAIREGRDTDAADFIRLIGDAWGEYPNCVLDVDGEVPELRALASYFAGAGGALWAAEAPDGRVVGMVATRPLGSDRAWEICKMYVEKAQRGSGLAHALLGGAEAHAREAGAQRIVLWTDTRFEAAHRFYEKRGYVRAGSIRILDDISKSLEFRYAKPLLGLAVEALDAAAAASAERSLAEMLVACVADGAATGHLPPLSPETARQFWRRVSGDVALGHRLLLVAWQEGRVAGTVQLNLAMPQDQPHRAVLEQLLVHPGFRRQGIGRALMQRAEQAARGIGRSLLTLDIRAGAAAEALCRSQGWVEAGRIPGFSRDVSGALTDQLLLYRSL</sequence>
<dbReference type="RefSeq" id="WP_007003990.1">
    <property type="nucleotide sequence ID" value="NZ_GG770778.1"/>
</dbReference>
<dbReference type="InterPro" id="IPR016181">
    <property type="entry name" value="Acyl_CoA_acyltransferase"/>
</dbReference>
<gene>
    <name evidence="4" type="ORF">HMPREF0731_0931</name>
</gene>
<accession>D5RIM1</accession>
<dbReference type="EC" id="2.3.1.-" evidence="4"/>
<proteinExistence type="predicted"/>
<evidence type="ECO:0000313" key="4">
    <source>
        <dbReference type="EMBL" id="EFH12850.1"/>
    </source>
</evidence>
<dbReference type="InterPro" id="IPR050832">
    <property type="entry name" value="Bact_Acetyltransf"/>
</dbReference>